<dbReference type="Gene3D" id="2.60.40.10">
    <property type="entry name" value="Immunoglobulins"/>
    <property type="match status" value="2"/>
</dbReference>
<accession>A0A2S7KWZ9</accession>
<dbReference type="SUPFAM" id="SSF49265">
    <property type="entry name" value="Fibronectin type III"/>
    <property type="match status" value="1"/>
</dbReference>
<evidence type="ECO:0000259" key="6">
    <source>
        <dbReference type="PROSITE" id="PS50853"/>
    </source>
</evidence>
<evidence type="ECO:0000256" key="4">
    <source>
        <dbReference type="ARBA" id="ARBA00022801"/>
    </source>
</evidence>
<feature type="domain" description="Fibronectin type-III" evidence="6">
    <location>
        <begin position="296"/>
        <end position="383"/>
    </location>
</feature>
<dbReference type="Proteomes" id="UP000239522">
    <property type="component" value="Unassembled WGS sequence"/>
</dbReference>
<dbReference type="GO" id="GO:0016787">
    <property type="term" value="F:hydrolase activity"/>
    <property type="evidence" value="ECO:0007669"/>
    <property type="project" value="UniProtKB-KW"/>
</dbReference>
<organism evidence="8 9">
    <name type="scientific">Polaribacter filamentus</name>
    <dbReference type="NCBI Taxonomy" id="53483"/>
    <lineage>
        <taxon>Bacteria</taxon>
        <taxon>Pseudomonadati</taxon>
        <taxon>Bacteroidota</taxon>
        <taxon>Flavobacteriia</taxon>
        <taxon>Flavobacteriales</taxon>
        <taxon>Flavobacteriaceae</taxon>
    </lineage>
</organism>
<comment type="similarity">
    <text evidence="1">Belongs to the EndA/NucM nuclease family.</text>
</comment>
<evidence type="ECO:0000256" key="1">
    <source>
        <dbReference type="ARBA" id="ARBA00006429"/>
    </source>
</evidence>
<feature type="compositionally biased region" description="Polar residues" evidence="5">
    <location>
        <begin position="162"/>
        <end position="171"/>
    </location>
</feature>
<dbReference type="InterPro" id="IPR007346">
    <property type="entry name" value="Endonuclease-I"/>
</dbReference>
<keyword evidence="2" id="KW-0540">Nuclease</keyword>
<dbReference type="InterPro" id="IPR026444">
    <property type="entry name" value="Secre_tail"/>
</dbReference>
<proteinExistence type="inferred from homology"/>
<sequence>MIKKLLFLIAMTVYTVSFSQEIYYSDVDLTLTGIQLKNALAAKIIATHTALEYTSGAPDVWDATRATDENSTNTSEVILFYGWESGNDGDITNDLSRDKNLQDNGSGEDFVWNREHVFPKSLANPILNTDEPGPATDAHHLRAADRSRNSARNNRKYGRGTGNSDFSTDTFPGLSGANTNAWYPGDDWKGDAARMIMYMYMHYGEVCLPTAVGVGSKEFTPDEMIDLFLEWNVEDPVSAIEIARNNYHENTSNNAAQGSRNPFIDNPYLATRIWGGNSAEDRWGFYTSSDTEAPTTPTNVTLSNIALTSIAVSWTASTDNVDVSGYNIYVNDVLTAQTSNSSTNTTISNLNTNTTYSFTVRARDIINNLSTASTPINGTTLQDTEVPTVPADIVISNASDSSFKVSWSASTDNNAVAGYDVYVDGSLNASTTDLFYTVTALSSSTTYAVQISAKDVDTNISAKSTTVNATTTDGTSNGVTELFISEYVEPSTPGGGNNKAIEIVNLSASTISLADYSIQKFSSTGWLWVDDFDLGNGSIVPGDVFVIVNINTSNSHLLAEKDLFGPPSNSSPPFQYGSPMNFNGDDPIGLFKNGILIDVIGDISSRSKHIENVTYRRNRNISVPNTTFTVSEWDILDENTFEGIGSHTSTLSTKNTDFQAFKMFPNPTNGDRIYFSVTEAATIQIYTVLGKLIQSAEVTKNKNSIDISKFTTGMYLLKINSGKQFITKKLIKN</sequence>
<feature type="domain" description="Fibronectin type-III" evidence="6">
    <location>
        <begin position="389"/>
        <end position="474"/>
    </location>
</feature>
<evidence type="ECO:0000259" key="7">
    <source>
        <dbReference type="PROSITE" id="PS51841"/>
    </source>
</evidence>
<dbReference type="InterPro" id="IPR044925">
    <property type="entry name" value="His-Me_finger_sf"/>
</dbReference>
<dbReference type="AlphaFoldDB" id="A0A2S7KWZ9"/>
<dbReference type="OrthoDB" id="5485925at2"/>
<dbReference type="InterPro" id="IPR013783">
    <property type="entry name" value="Ig-like_fold"/>
</dbReference>
<dbReference type="InterPro" id="IPR036116">
    <property type="entry name" value="FN3_sf"/>
</dbReference>
<dbReference type="SMART" id="SM00060">
    <property type="entry name" value="FN3"/>
    <property type="match status" value="2"/>
</dbReference>
<dbReference type="Pfam" id="PF00041">
    <property type="entry name" value="fn3"/>
    <property type="match status" value="2"/>
</dbReference>
<feature type="region of interest" description="Disordered" evidence="5">
    <location>
        <begin position="124"/>
        <end position="171"/>
    </location>
</feature>
<keyword evidence="3" id="KW-0732">Signal</keyword>
<evidence type="ECO:0000313" key="8">
    <source>
        <dbReference type="EMBL" id="PQB07169.1"/>
    </source>
</evidence>
<feature type="domain" description="LTD" evidence="7">
    <location>
        <begin position="470"/>
        <end position="617"/>
    </location>
</feature>
<evidence type="ECO:0008006" key="10">
    <source>
        <dbReference type="Google" id="ProtNLM"/>
    </source>
</evidence>
<name>A0A2S7KWZ9_9FLAO</name>
<comment type="caution">
    <text evidence="8">The sequence shown here is derived from an EMBL/GenBank/DDBJ whole genome shotgun (WGS) entry which is preliminary data.</text>
</comment>
<dbReference type="PANTHER" id="PTHR33607">
    <property type="entry name" value="ENDONUCLEASE-1"/>
    <property type="match status" value="1"/>
</dbReference>
<dbReference type="NCBIfam" id="TIGR04183">
    <property type="entry name" value="Por_Secre_tail"/>
    <property type="match status" value="1"/>
</dbReference>
<dbReference type="PANTHER" id="PTHR33607:SF2">
    <property type="entry name" value="ENDONUCLEASE-1"/>
    <property type="match status" value="1"/>
</dbReference>
<dbReference type="RefSeq" id="WP_104809404.1">
    <property type="nucleotide sequence ID" value="NZ_MQUA01000013.1"/>
</dbReference>
<protein>
    <recommendedName>
        <fullName evidence="10">Endonuclease I</fullName>
    </recommendedName>
</protein>
<dbReference type="Pfam" id="PF00932">
    <property type="entry name" value="LTD"/>
    <property type="match status" value="1"/>
</dbReference>
<evidence type="ECO:0000313" key="9">
    <source>
        <dbReference type="Proteomes" id="UP000239522"/>
    </source>
</evidence>
<feature type="compositionally biased region" description="Basic and acidic residues" evidence="5">
    <location>
        <begin position="137"/>
        <end position="148"/>
    </location>
</feature>
<dbReference type="SUPFAM" id="SSF54060">
    <property type="entry name" value="His-Me finger endonucleases"/>
    <property type="match status" value="1"/>
</dbReference>
<dbReference type="CDD" id="cd00063">
    <property type="entry name" value="FN3"/>
    <property type="match status" value="2"/>
</dbReference>
<keyword evidence="9" id="KW-1185">Reference proteome</keyword>
<evidence type="ECO:0000256" key="2">
    <source>
        <dbReference type="ARBA" id="ARBA00022722"/>
    </source>
</evidence>
<evidence type="ECO:0000256" key="3">
    <source>
        <dbReference type="ARBA" id="ARBA00022729"/>
    </source>
</evidence>
<gene>
    <name evidence="8" type="ORF">BST83_08410</name>
</gene>
<reference evidence="8 9" key="1">
    <citation type="submission" date="2016-11" db="EMBL/GenBank/DDBJ databases">
        <title>Trade-off between light-utilization and light-protection in marine flavobacteria.</title>
        <authorList>
            <person name="Kumagai Y."/>
        </authorList>
    </citation>
    <scope>NUCLEOTIDE SEQUENCE [LARGE SCALE GENOMIC DNA]</scope>
    <source>
        <strain evidence="8 9">ATCC 700397</strain>
    </source>
</reference>
<dbReference type="Pfam" id="PF18962">
    <property type="entry name" value="Por_Secre_tail"/>
    <property type="match status" value="1"/>
</dbReference>
<dbReference type="PROSITE" id="PS50853">
    <property type="entry name" value="FN3"/>
    <property type="match status" value="2"/>
</dbReference>
<dbReference type="Pfam" id="PF04231">
    <property type="entry name" value="Endonuclease_1"/>
    <property type="match status" value="1"/>
</dbReference>
<dbReference type="EMBL" id="MQUA01000013">
    <property type="protein sequence ID" value="PQB07169.1"/>
    <property type="molecule type" value="Genomic_DNA"/>
</dbReference>
<dbReference type="GO" id="GO:0004518">
    <property type="term" value="F:nuclease activity"/>
    <property type="evidence" value="ECO:0007669"/>
    <property type="project" value="UniProtKB-KW"/>
</dbReference>
<dbReference type="PROSITE" id="PS51841">
    <property type="entry name" value="LTD"/>
    <property type="match status" value="1"/>
</dbReference>
<keyword evidence="4" id="KW-0378">Hydrolase</keyword>
<evidence type="ECO:0000256" key="5">
    <source>
        <dbReference type="SAM" id="MobiDB-lite"/>
    </source>
</evidence>
<dbReference type="InterPro" id="IPR003961">
    <property type="entry name" value="FN3_dom"/>
</dbReference>
<dbReference type="InterPro" id="IPR001322">
    <property type="entry name" value="Lamin_tail_dom"/>
</dbReference>